<comment type="catalytic activity">
    <reaction evidence="4">
        <text>L-alanine = D-alanine</text>
        <dbReference type="Rhea" id="RHEA:20249"/>
        <dbReference type="ChEBI" id="CHEBI:57416"/>
        <dbReference type="ChEBI" id="CHEBI:57972"/>
        <dbReference type="EC" id="5.1.1.1"/>
    </reaction>
</comment>
<reference evidence="6 7" key="1">
    <citation type="submission" date="2022-01" db="EMBL/GenBank/DDBJ databases">
        <title>Collection of gut derived symbiotic bacterial strains cultured from healthy donors.</title>
        <authorList>
            <person name="Lin H."/>
            <person name="Kohout C."/>
            <person name="Waligurski E."/>
            <person name="Pamer E.G."/>
        </authorList>
    </citation>
    <scope>NUCLEOTIDE SEQUENCE [LARGE SCALE GENOMIC DNA]</scope>
    <source>
        <strain evidence="6 7">DFI.3.7</strain>
    </source>
</reference>
<dbReference type="Gene3D" id="3.20.20.10">
    <property type="entry name" value="Alanine racemase"/>
    <property type="match status" value="1"/>
</dbReference>
<dbReference type="Pfam" id="PF01168">
    <property type="entry name" value="Ala_racemase_N"/>
    <property type="match status" value="1"/>
</dbReference>
<dbReference type="PANTHER" id="PTHR30511:SF0">
    <property type="entry name" value="ALANINE RACEMASE, CATABOLIC-RELATED"/>
    <property type="match status" value="1"/>
</dbReference>
<evidence type="ECO:0000256" key="2">
    <source>
        <dbReference type="ARBA" id="ARBA00022898"/>
    </source>
</evidence>
<protein>
    <recommendedName>
        <fullName evidence="4">Alanine racemase</fullName>
        <ecNumber evidence="4">5.1.1.1</ecNumber>
    </recommendedName>
</protein>
<dbReference type="NCBIfam" id="TIGR00492">
    <property type="entry name" value="alr"/>
    <property type="match status" value="1"/>
</dbReference>
<dbReference type="InterPro" id="IPR020622">
    <property type="entry name" value="Ala_racemase_pyridoxalP-BS"/>
</dbReference>
<comment type="similarity">
    <text evidence="4">Belongs to the alanine racemase family.</text>
</comment>
<organism evidence="6 7">
    <name type="scientific">Intestinimonas massiliensis</name>
    <name type="common">ex Afouda et al. 2020</name>
    <dbReference type="NCBI Taxonomy" id="1673721"/>
    <lineage>
        <taxon>Bacteria</taxon>
        <taxon>Bacillati</taxon>
        <taxon>Bacillota</taxon>
        <taxon>Clostridia</taxon>
        <taxon>Eubacteriales</taxon>
        <taxon>Intestinimonas</taxon>
    </lineage>
</organism>
<dbReference type="InterPro" id="IPR011079">
    <property type="entry name" value="Ala_racemase_C"/>
</dbReference>
<name>A0ABS9M702_9FIRM</name>
<dbReference type="EC" id="5.1.1.1" evidence="4"/>
<dbReference type="SUPFAM" id="SSF51419">
    <property type="entry name" value="PLP-binding barrel"/>
    <property type="match status" value="1"/>
</dbReference>
<dbReference type="HAMAP" id="MF_01201">
    <property type="entry name" value="Ala_racemase"/>
    <property type="match status" value="1"/>
</dbReference>
<sequence length="374" mass="40054">MSDAQMRTWAEIDLGRLKHNYTALREQLAPGCRFVGVVKANAYGHGAVPVAQKLEEWGADYLAVACLEEAAELRQAGVRAPILILGVTLPRYAGELLAWDAAQAVGDLETGRALSATAVAAGRTLTIHVKADTGMSRLGFLCDEAHLDHAAGEIAALCALPGLRAEGIFTHFSDADGCEAYTMRQFTRFLDLLDKLSARGVTFEIRHCAASAAMLNYPCTHLDMVRPGIALYGHYPAPGMEYTCPLLPVMTLKTRVAAVRDLPAGTCVSYGRTATLARDSRLAVLPVGYGDGYFRLFSNGQPVAIRGKKAPVVGRVCMDLTMADVTDIPGVIPGDEAVLYGDAAPVEDGADRAGTIQYELLCDVSPRVPRVYLD</sequence>
<comment type="function">
    <text evidence="4">Catalyzes the interconversion of L-alanine and D-alanine. May also act on other amino acids.</text>
</comment>
<dbReference type="Pfam" id="PF00842">
    <property type="entry name" value="Ala_racemase_C"/>
    <property type="match status" value="1"/>
</dbReference>
<evidence type="ECO:0000256" key="1">
    <source>
        <dbReference type="ARBA" id="ARBA00001933"/>
    </source>
</evidence>
<dbReference type="InterPro" id="IPR000821">
    <property type="entry name" value="Ala_racemase"/>
</dbReference>
<feature type="active site" description="Proton acceptor; specific for D-alanine" evidence="4">
    <location>
        <position position="39"/>
    </location>
</feature>
<evidence type="ECO:0000313" key="6">
    <source>
        <dbReference type="EMBL" id="MCG4526579.1"/>
    </source>
</evidence>
<evidence type="ECO:0000259" key="5">
    <source>
        <dbReference type="SMART" id="SM01005"/>
    </source>
</evidence>
<dbReference type="PROSITE" id="PS00395">
    <property type="entry name" value="ALANINE_RACEMASE"/>
    <property type="match status" value="1"/>
</dbReference>
<dbReference type="Proteomes" id="UP001200313">
    <property type="component" value="Unassembled WGS sequence"/>
</dbReference>
<evidence type="ECO:0000256" key="4">
    <source>
        <dbReference type="HAMAP-Rule" id="MF_01201"/>
    </source>
</evidence>
<proteinExistence type="inferred from homology"/>
<dbReference type="RefSeq" id="WP_238073552.1">
    <property type="nucleotide sequence ID" value="NZ_JAKNJB010000007.1"/>
</dbReference>
<comment type="caution">
    <text evidence="6">The sequence shown here is derived from an EMBL/GenBank/DDBJ whole genome shotgun (WGS) entry which is preliminary data.</text>
</comment>
<evidence type="ECO:0000313" key="7">
    <source>
        <dbReference type="Proteomes" id="UP001200313"/>
    </source>
</evidence>
<dbReference type="PANTHER" id="PTHR30511">
    <property type="entry name" value="ALANINE RACEMASE"/>
    <property type="match status" value="1"/>
</dbReference>
<feature type="domain" description="Alanine racemase C-terminal" evidence="5">
    <location>
        <begin position="249"/>
        <end position="373"/>
    </location>
</feature>
<keyword evidence="3 4" id="KW-0413">Isomerase</keyword>
<accession>A0ABS9M702</accession>
<feature type="modified residue" description="N6-(pyridoxal phosphate)lysine" evidence="4">
    <location>
        <position position="39"/>
    </location>
</feature>
<evidence type="ECO:0000256" key="3">
    <source>
        <dbReference type="ARBA" id="ARBA00023235"/>
    </source>
</evidence>
<feature type="binding site" evidence="4">
    <location>
        <position position="318"/>
    </location>
    <ligand>
        <name>substrate</name>
    </ligand>
</feature>
<feature type="active site" description="Proton acceptor; specific for L-alanine" evidence="4">
    <location>
        <position position="270"/>
    </location>
</feature>
<keyword evidence="7" id="KW-1185">Reference proteome</keyword>
<dbReference type="EMBL" id="JAKNJB010000007">
    <property type="protein sequence ID" value="MCG4526579.1"/>
    <property type="molecule type" value="Genomic_DNA"/>
</dbReference>
<dbReference type="SMART" id="SM01005">
    <property type="entry name" value="Ala_racemase_C"/>
    <property type="match status" value="1"/>
</dbReference>
<dbReference type="CDD" id="cd00430">
    <property type="entry name" value="PLPDE_III_AR"/>
    <property type="match status" value="1"/>
</dbReference>
<dbReference type="PRINTS" id="PR00992">
    <property type="entry name" value="ALARACEMASE"/>
</dbReference>
<dbReference type="InterPro" id="IPR029066">
    <property type="entry name" value="PLP-binding_barrel"/>
</dbReference>
<gene>
    <name evidence="6" type="primary">alr</name>
    <name evidence="6" type="ORF">L0P79_05735</name>
</gene>
<dbReference type="GO" id="GO:0008784">
    <property type="term" value="F:alanine racemase activity"/>
    <property type="evidence" value="ECO:0007669"/>
    <property type="project" value="UniProtKB-EC"/>
</dbReference>
<keyword evidence="2 4" id="KW-0663">Pyridoxal phosphate</keyword>
<dbReference type="Gene3D" id="2.40.37.10">
    <property type="entry name" value="Lyase, Ornithine Decarboxylase, Chain A, domain 1"/>
    <property type="match status" value="1"/>
</dbReference>
<dbReference type="SUPFAM" id="SSF50621">
    <property type="entry name" value="Alanine racemase C-terminal domain-like"/>
    <property type="match status" value="1"/>
</dbReference>
<comment type="cofactor">
    <cofactor evidence="1 4">
        <name>pyridoxal 5'-phosphate</name>
        <dbReference type="ChEBI" id="CHEBI:597326"/>
    </cofactor>
</comment>
<dbReference type="InterPro" id="IPR001608">
    <property type="entry name" value="Ala_racemase_N"/>
</dbReference>
<comment type="pathway">
    <text evidence="4">Amino-acid biosynthesis; D-alanine biosynthesis; D-alanine from L-alanine: step 1/1.</text>
</comment>
<dbReference type="InterPro" id="IPR009006">
    <property type="entry name" value="Ala_racemase/Decarboxylase_C"/>
</dbReference>
<feature type="binding site" evidence="4">
    <location>
        <position position="137"/>
    </location>
    <ligand>
        <name>substrate</name>
    </ligand>
</feature>